<dbReference type="SUPFAM" id="SSF53474">
    <property type="entry name" value="alpha/beta-Hydrolases"/>
    <property type="match status" value="1"/>
</dbReference>
<evidence type="ECO:0000313" key="2">
    <source>
        <dbReference type="Proteomes" id="UP000334820"/>
    </source>
</evidence>
<evidence type="ECO:0000313" key="1">
    <source>
        <dbReference type="EMBL" id="GER83506.1"/>
    </source>
</evidence>
<dbReference type="InterPro" id="IPR029058">
    <property type="entry name" value="AB_hydrolase_fold"/>
</dbReference>
<keyword evidence="2" id="KW-1185">Reference proteome</keyword>
<accession>A0A5J4KBK1</accession>
<organism evidence="1 2">
    <name type="scientific">Thermogemmatispora aurantia</name>
    <dbReference type="NCBI Taxonomy" id="2045279"/>
    <lineage>
        <taxon>Bacteria</taxon>
        <taxon>Bacillati</taxon>
        <taxon>Chloroflexota</taxon>
        <taxon>Ktedonobacteria</taxon>
        <taxon>Thermogemmatisporales</taxon>
        <taxon>Thermogemmatisporaceae</taxon>
        <taxon>Thermogemmatispora</taxon>
    </lineage>
</organism>
<dbReference type="RefSeq" id="WP_151728277.1">
    <property type="nucleotide sequence ID" value="NZ_BKZV01000003.1"/>
</dbReference>
<dbReference type="AlphaFoldDB" id="A0A5J4KBK1"/>
<reference evidence="1 2" key="1">
    <citation type="journal article" date="2019" name="Int. J. Syst. Evol. Microbiol.">
        <title>Thermogemmatispora aurantia sp. nov. and Thermogemmatispora argillosa sp. nov., within the class Ktedonobacteria, and emended description of the genus Thermogemmatispora.</title>
        <authorList>
            <person name="Zheng Y."/>
            <person name="Wang C.M."/>
            <person name="Sakai Y."/>
            <person name="Abe K."/>
            <person name="Yokota A."/>
            <person name="Yabe S."/>
        </authorList>
    </citation>
    <scope>NUCLEOTIDE SEQUENCE [LARGE SCALE GENOMIC DNA]</scope>
    <source>
        <strain evidence="1 2">A1-2</strain>
    </source>
</reference>
<comment type="caution">
    <text evidence="1">The sequence shown here is derived from an EMBL/GenBank/DDBJ whole genome shotgun (WGS) entry which is preliminary data.</text>
</comment>
<protein>
    <submittedName>
        <fullName evidence="1">Uncharacterized protein</fullName>
    </submittedName>
</protein>
<dbReference type="Proteomes" id="UP000334820">
    <property type="component" value="Unassembled WGS sequence"/>
</dbReference>
<dbReference type="EMBL" id="BKZV01000003">
    <property type="protein sequence ID" value="GER83506.1"/>
    <property type="molecule type" value="Genomic_DNA"/>
</dbReference>
<sequence>MDSVIVCVHGRSEQWHLKDQILADFQGGILEGLGRLPAPVAIGRERILLAFYGDLFLPDAALAPASGGAAGQRLSTAATWPGEISSYRGSMAPSAQQATPLTAHTAADPLYQINVARAILREAHQRGLIESGSAEGEQAPTAFSPHTGGGLVWLYSLLVHILQGLEHILGAPRELLRLFVSDVDLYLHNAALRAQVMGRLLALLRQQAGRSIIVVAHSLGTVVAYDVLNTHREIPITAFITLGSPLGLSPFIYQELLPPVPPGQKHPFPANVAAWQNFYDPNDIVALVPALAPLFPGPPGQAVICTPVQNNPADPHSLTGYLIQQAVAQAINNALLCKTPLPSKLK</sequence>
<dbReference type="Gene3D" id="3.40.50.1820">
    <property type="entry name" value="alpha/beta hydrolase"/>
    <property type="match status" value="1"/>
</dbReference>
<proteinExistence type="predicted"/>
<gene>
    <name evidence="1" type="ORF">KTAU_21430</name>
</gene>
<name>A0A5J4KBK1_9CHLR</name>